<sequence length="321" mass="35294">MRFHVILLVAAVALGNSAVGEQQSLDSCAIQVKRSVQHEFQHVVAIGWNTSKGIEYGCGGSLITPKFVLTVAHCAADGDANVPTVVKLGLKEQGRTDDSSLSQVLNIKSFRTHPQFRFSKKYYDIALIELEREVELNDAICTACLWLEDTTPEEAMRAIGFVSPGFSPNFDPILRNVTLKEISGKECGEILPLSGRTLPDGLVKEQFCAGSDDQDTCEGDSGSPLQVKRAGINGDMIPLIVGLVSFGTPCIEGSVGVYTRVSSYKDWIEELVQLLHSANRENGPKLKLNLHQTYQHIESDFFGMNPTLTRINVVPPYYYRT</sequence>
<name>B0X375_CULQU</name>
<accession>B0X375</accession>
<reference evidence="5" key="1">
    <citation type="submission" date="2007-03" db="EMBL/GenBank/DDBJ databases">
        <title>Annotation of Culex pipiens quinquefasciatus.</title>
        <authorList>
            <consortium name="The Broad Institute Genome Sequencing Platform"/>
            <person name="Atkinson P.W."/>
            <person name="Hemingway J."/>
            <person name="Christensen B.M."/>
            <person name="Higgs S."/>
            <person name="Kodira C."/>
            <person name="Hannick L."/>
            <person name="Megy K."/>
            <person name="O'Leary S."/>
            <person name="Pearson M."/>
            <person name="Haas B.J."/>
            <person name="Mauceli E."/>
            <person name="Wortman J.R."/>
            <person name="Lee N.H."/>
            <person name="Guigo R."/>
            <person name="Stanke M."/>
            <person name="Alvarado L."/>
            <person name="Amedeo P."/>
            <person name="Antoine C.H."/>
            <person name="Arensburger P."/>
            <person name="Bidwell S.L."/>
            <person name="Crawford M."/>
            <person name="Camaro F."/>
            <person name="Devon K."/>
            <person name="Engels R."/>
            <person name="Hammond M."/>
            <person name="Howarth C."/>
            <person name="Koehrsen M."/>
            <person name="Lawson D."/>
            <person name="Montgomery P."/>
            <person name="Nene V."/>
            <person name="Nusbaum C."/>
            <person name="Puiu D."/>
            <person name="Romero-Severson J."/>
            <person name="Severson D.W."/>
            <person name="Shumway M."/>
            <person name="Sisk P."/>
            <person name="Stolte C."/>
            <person name="Zeng Q."/>
            <person name="Eisenstadt E."/>
            <person name="Fraser-Liggett C."/>
            <person name="Strausberg R."/>
            <person name="Galagan J."/>
            <person name="Birren B."/>
            <person name="Collins F.H."/>
        </authorList>
    </citation>
    <scope>NUCLEOTIDE SEQUENCE [LARGE SCALE GENOMIC DNA]</scope>
    <source>
        <strain evidence="5">JHB</strain>
    </source>
</reference>
<organism>
    <name type="scientific">Culex quinquefasciatus</name>
    <name type="common">Southern house mosquito</name>
    <name type="synonym">Culex pungens</name>
    <dbReference type="NCBI Taxonomy" id="7176"/>
    <lineage>
        <taxon>Eukaryota</taxon>
        <taxon>Metazoa</taxon>
        <taxon>Ecdysozoa</taxon>
        <taxon>Arthropoda</taxon>
        <taxon>Hexapoda</taxon>
        <taxon>Insecta</taxon>
        <taxon>Pterygota</taxon>
        <taxon>Neoptera</taxon>
        <taxon>Endopterygota</taxon>
        <taxon>Diptera</taxon>
        <taxon>Nematocera</taxon>
        <taxon>Culicoidea</taxon>
        <taxon>Culicidae</taxon>
        <taxon>Culicinae</taxon>
        <taxon>Culicini</taxon>
        <taxon>Culex</taxon>
        <taxon>Culex</taxon>
    </lineage>
</organism>
<keyword evidence="7" id="KW-1185">Reference proteome</keyword>
<comment type="similarity">
    <text evidence="2">Belongs to the peptidase S1 family. CLIP subfamily.</text>
</comment>
<dbReference type="InterPro" id="IPR009003">
    <property type="entry name" value="Peptidase_S1_PA"/>
</dbReference>
<dbReference type="InterPro" id="IPR043504">
    <property type="entry name" value="Peptidase_S1_PA_chymotrypsin"/>
</dbReference>
<dbReference type="PROSITE" id="PS50240">
    <property type="entry name" value="TRYPSIN_DOM"/>
    <property type="match status" value="1"/>
</dbReference>
<dbReference type="InterPro" id="IPR001314">
    <property type="entry name" value="Peptidase_S1A"/>
</dbReference>
<dbReference type="OrthoDB" id="10004439at2759"/>
<dbReference type="KEGG" id="cqu:CpipJ_CPIJ013186"/>
<dbReference type="FunFam" id="2.40.10.10:FF:000068">
    <property type="entry name" value="transmembrane protease serine 2"/>
    <property type="match status" value="1"/>
</dbReference>
<dbReference type="SMART" id="SM00020">
    <property type="entry name" value="Tryp_SPc"/>
    <property type="match status" value="1"/>
</dbReference>
<evidence type="ECO:0000256" key="3">
    <source>
        <dbReference type="SAM" id="SignalP"/>
    </source>
</evidence>
<feature type="domain" description="Peptidase S1" evidence="4">
    <location>
        <begin position="18"/>
        <end position="273"/>
    </location>
</feature>
<dbReference type="InParanoid" id="B0X375"/>
<reference evidence="6" key="2">
    <citation type="submission" date="2021-02" db="UniProtKB">
        <authorList>
            <consortium name="EnsemblMetazoa"/>
        </authorList>
    </citation>
    <scope>IDENTIFICATION</scope>
    <source>
        <strain evidence="6">JHB</strain>
    </source>
</reference>
<dbReference type="STRING" id="7176.B0X375"/>
<dbReference type="PROSITE" id="PS00135">
    <property type="entry name" value="TRYPSIN_SER"/>
    <property type="match status" value="1"/>
</dbReference>
<dbReference type="InterPro" id="IPR051333">
    <property type="entry name" value="CLIP_Serine_Protease"/>
</dbReference>
<feature type="signal peptide" evidence="3">
    <location>
        <begin position="1"/>
        <end position="18"/>
    </location>
</feature>
<dbReference type="PANTHER" id="PTHR24260:SF147">
    <property type="entry name" value="EG:BACR7A4.3 PROTEIN-RELATED"/>
    <property type="match status" value="1"/>
</dbReference>
<dbReference type="PRINTS" id="PR00722">
    <property type="entry name" value="CHYMOTRYPSIN"/>
</dbReference>
<evidence type="ECO:0000256" key="1">
    <source>
        <dbReference type="ARBA" id="ARBA00023157"/>
    </source>
</evidence>
<feature type="chain" id="PRO_5011408872" evidence="3">
    <location>
        <begin position="19"/>
        <end position="321"/>
    </location>
</feature>
<dbReference type="VEuPathDB" id="VectorBase:CQUJHB015488"/>
<evidence type="ECO:0000313" key="7">
    <source>
        <dbReference type="Proteomes" id="UP000002320"/>
    </source>
</evidence>
<keyword evidence="3" id="KW-0732">Signal</keyword>
<dbReference type="CDD" id="cd00190">
    <property type="entry name" value="Tryp_SPc"/>
    <property type="match status" value="1"/>
</dbReference>
<evidence type="ECO:0000313" key="5">
    <source>
        <dbReference type="EMBL" id="EDS39577.1"/>
    </source>
</evidence>
<dbReference type="HOGENOM" id="CLU_006842_7_4_1"/>
<dbReference type="PANTHER" id="PTHR24260">
    <property type="match status" value="1"/>
</dbReference>
<dbReference type="Pfam" id="PF00089">
    <property type="entry name" value="Trypsin"/>
    <property type="match status" value="1"/>
</dbReference>
<dbReference type="GO" id="GO:0004252">
    <property type="term" value="F:serine-type endopeptidase activity"/>
    <property type="evidence" value="ECO:0007669"/>
    <property type="project" value="InterPro"/>
</dbReference>
<dbReference type="InterPro" id="IPR001254">
    <property type="entry name" value="Trypsin_dom"/>
</dbReference>
<dbReference type="AlphaFoldDB" id="B0X375"/>
<dbReference type="Proteomes" id="UP000002320">
    <property type="component" value="Unassembled WGS sequence"/>
</dbReference>
<dbReference type="OMA" id="ANRENGP"/>
<dbReference type="Gene3D" id="2.40.10.10">
    <property type="entry name" value="Trypsin-like serine proteases"/>
    <property type="match status" value="1"/>
</dbReference>
<dbReference type="eggNOG" id="KOG3627">
    <property type="taxonomic scope" value="Eukaryota"/>
</dbReference>
<dbReference type="SUPFAM" id="SSF50494">
    <property type="entry name" value="Trypsin-like serine proteases"/>
    <property type="match status" value="1"/>
</dbReference>
<dbReference type="InterPro" id="IPR033116">
    <property type="entry name" value="TRYPSIN_SER"/>
</dbReference>
<dbReference type="VEuPathDB" id="VectorBase:CPIJ013186"/>
<evidence type="ECO:0000256" key="2">
    <source>
        <dbReference type="ARBA" id="ARBA00024195"/>
    </source>
</evidence>
<evidence type="ECO:0000259" key="4">
    <source>
        <dbReference type="PROSITE" id="PS50240"/>
    </source>
</evidence>
<dbReference type="EMBL" id="DS232310">
    <property type="protein sequence ID" value="EDS39577.1"/>
    <property type="molecule type" value="Genomic_DNA"/>
</dbReference>
<protein>
    <submittedName>
        <fullName evidence="5">Trypsin 5G1</fullName>
    </submittedName>
</protein>
<keyword evidence="1" id="KW-1015">Disulfide bond</keyword>
<gene>
    <name evidence="6" type="primary">6046982</name>
    <name evidence="5" type="ORF">CpipJ_CPIJ013186</name>
</gene>
<dbReference type="EnsemblMetazoa" id="CPIJ013186-RA">
    <property type="protein sequence ID" value="CPIJ013186-PA"/>
    <property type="gene ID" value="CPIJ013186"/>
</dbReference>
<dbReference type="GO" id="GO:0006508">
    <property type="term" value="P:proteolysis"/>
    <property type="evidence" value="ECO:0007669"/>
    <property type="project" value="InterPro"/>
</dbReference>
<proteinExistence type="inferred from homology"/>
<evidence type="ECO:0000313" key="6">
    <source>
        <dbReference type="EnsemblMetazoa" id="CPIJ013186-PA"/>
    </source>
</evidence>